<comment type="caution">
    <text evidence="1">The sequence shown here is derived from an EMBL/GenBank/DDBJ whole genome shotgun (WGS) entry which is preliminary data.</text>
</comment>
<accession>A0ACC0BKY6</accession>
<gene>
    <name evidence="1" type="ORF">M9H77_13719</name>
</gene>
<sequence length="653" mass="73229">MIWNKRIRTFAYRYQKQMPYHLVILHRAVMDGERGKGEAGLKERAVQGCWDITISSLLYLLAILCLSKLAKASLADLYSLRCLTELVGFSSTKNWPKAFSELLEAIKRVPNADGDFGNWADMAGATENLMVPKRRLEWEIKRQIGGNDLLIIGGPSLFLVTELSTELFRFWNSTSNWGFQFVKYGVGSYLSLKFMFKGGRSRGPRFRSPLDGGRFLLCQATVCWGGQGRWIRSRGDAYASSLSIGFPSFSVSGKGDKGENYRILWAFPAQLRWNAKKATSRGARVISKIPLWKSYNSNLVSGPTGLGTVSGGQILWSVGLPKGNGGMQRFSWAERRLSLECKGIRKRETIGINSTLGVFDLIIRADMSANLIHVWYISLLEDFDAIYTYGKGNCVLGFLYRCLCKLDRYVEQDLRAPLDALWCTLFDLSQLPIHVLLTYLDQLDFMASDQEVDNMTTRVLEGPPSSPAQYTSVMRKVQIILRRCMISLTFAVQPSHRRPQQLVPKHGARGVKKDAIRLPGGRAHGGCAPTPPHPGRQGRVDLGSYVPHDPFDSPSGDASIFSLGLTPITLSHRVEQSQTFSDVQNISMQEDHSNVRQYVTAITQMVFYELSMLYPDIEEDGVDDDIADAIMTYPVHLTKTLVIMMRKMTIALP</sequence>
<protein>
    <submittedName>
        <fullName evidence="1">Uncharacterized protein</fullName>
    </submittedName>
</protein>
<name>A0ACC0BKY6_CATRO</name>
<evidence type="ECO:0000313" key="2">
    <source>
        <dbReference type="Proteomes" id="UP001060085"/>
    </source>
</evidence>
<evidence type="ECO:0000313" key="1">
    <source>
        <dbReference type="EMBL" id="KAI5673355.1"/>
    </source>
</evidence>
<dbReference type="Proteomes" id="UP001060085">
    <property type="component" value="Linkage Group LG03"/>
</dbReference>
<organism evidence="1 2">
    <name type="scientific">Catharanthus roseus</name>
    <name type="common">Madagascar periwinkle</name>
    <name type="synonym">Vinca rosea</name>
    <dbReference type="NCBI Taxonomy" id="4058"/>
    <lineage>
        <taxon>Eukaryota</taxon>
        <taxon>Viridiplantae</taxon>
        <taxon>Streptophyta</taxon>
        <taxon>Embryophyta</taxon>
        <taxon>Tracheophyta</taxon>
        <taxon>Spermatophyta</taxon>
        <taxon>Magnoliopsida</taxon>
        <taxon>eudicotyledons</taxon>
        <taxon>Gunneridae</taxon>
        <taxon>Pentapetalae</taxon>
        <taxon>asterids</taxon>
        <taxon>lamiids</taxon>
        <taxon>Gentianales</taxon>
        <taxon>Apocynaceae</taxon>
        <taxon>Rauvolfioideae</taxon>
        <taxon>Vinceae</taxon>
        <taxon>Catharanthinae</taxon>
        <taxon>Catharanthus</taxon>
    </lineage>
</organism>
<keyword evidence="2" id="KW-1185">Reference proteome</keyword>
<dbReference type="EMBL" id="CM044703">
    <property type="protein sequence ID" value="KAI5673355.1"/>
    <property type="molecule type" value="Genomic_DNA"/>
</dbReference>
<proteinExistence type="predicted"/>
<reference evidence="2" key="1">
    <citation type="journal article" date="2023" name="Nat. Plants">
        <title>Single-cell RNA sequencing provides a high-resolution roadmap for understanding the multicellular compartmentation of specialized metabolism.</title>
        <authorList>
            <person name="Sun S."/>
            <person name="Shen X."/>
            <person name="Li Y."/>
            <person name="Li Y."/>
            <person name="Wang S."/>
            <person name="Li R."/>
            <person name="Zhang H."/>
            <person name="Shen G."/>
            <person name="Guo B."/>
            <person name="Wei J."/>
            <person name="Xu J."/>
            <person name="St-Pierre B."/>
            <person name="Chen S."/>
            <person name="Sun C."/>
        </authorList>
    </citation>
    <scope>NUCLEOTIDE SEQUENCE [LARGE SCALE GENOMIC DNA]</scope>
</reference>